<dbReference type="Gene3D" id="1.10.20.140">
    <property type="match status" value="1"/>
</dbReference>
<evidence type="ECO:0000256" key="10">
    <source>
        <dbReference type="HAMAP-Rule" id="MF_00185"/>
    </source>
</evidence>
<evidence type="ECO:0000256" key="5">
    <source>
        <dbReference type="ARBA" id="ARBA00022694"/>
    </source>
</evidence>
<keyword evidence="4 10" id="KW-0808">Transferase</keyword>
<dbReference type="HAMAP" id="MF_00185">
    <property type="entry name" value="IPP_trans"/>
    <property type="match status" value="1"/>
</dbReference>
<comment type="catalytic activity">
    <reaction evidence="9 10 11">
        <text>adenosine(37) in tRNA + dimethylallyl diphosphate = N(6)-dimethylallyladenosine(37) in tRNA + diphosphate</text>
        <dbReference type="Rhea" id="RHEA:26482"/>
        <dbReference type="Rhea" id="RHEA-COMP:10162"/>
        <dbReference type="Rhea" id="RHEA-COMP:10375"/>
        <dbReference type="ChEBI" id="CHEBI:33019"/>
        <dbReference type="ChEBI" id="CHEBI:57623"/>
        <dbReference type="ChEBI" id="CHEBI:74411"/>
        <dbReference type="ChEBI" id="CHEBI:74415"/>
        <dbReference type="EC" id="2.5.1.75"/>
    </reaction>
</comment>
<dbReference type="Pfam" id="PF01715">
    <property type="entry name" value="IPPT"/>
    <property type="match status" value="1"/>
</dbReference>
<proteinExistence type="inferred from homology"/>
<dbReference type="Proteomes" id="UP000469949">
    <property type="component" value="Unassembled WGS sequence"/>
</dbReference>
<feature type="binding site" evidence="10">
    <location>
        <begin position="21"/>
        <end position="26"/>
    </location>
    <ligand>
        <name>substrate</name>
    </ligand>
</feature>
<dbReference type="EC" id="2.5.1.75" evidence="10"/>
<evidence type="ECO:0000256" key="11">
    <source>
        <dbReference type="RuleBase" id="RU003783"/>
    </source>
</evidence>
<dbReference type="AlphaFoldDB" id="A0A833MYS3"/>
<evidence type="ECO:0000256" key="1">
    <source>
        <dbReference type="ARBA" id="ARBA00001946"/>
    </source>
</evidence>
<dbReference type="GO" id="GO:0005524">
    <property type="term" value="F:ATP binding"/>
    <property type="evidence" value="ECO:0007669"/>
    <property type="project" value="UniProtKB-UniRule"/>
</dbReference>
<evidence type="ECO:0000256" key="6">
    <source>
        <dbReference type="ARBA" id="ARBA00022741"/>
    </source>
</evidence>
<reference evidence="14 15" key="1">
    <citation type="submission" date="2019-10" db="EMBL/GenBank/DDBJ databases">
        <title>Draft Genome Sequence of the Caffeine Degrading Methylotroph Methylorubrum populi PINKEL.</title>
        <authorList>
            <person name="Dawson S.C."/>
            <person name="Zhang X."/>
            <person name="Wright M.E."/>
            <person name="Sharma G."/>
            <person name="Langner J.T."/>
            <person name="Ditty J.L."/>
            <person name="Subuyuj G.A."/>
        </authorList>
    </citation>
    <scope>NUCLEOTIDE SEQUENCE [LARGE SCALE GENOMIC DNA]</scope>
    <source>
        <strain evidence="14 15">Pinkel</strain>
    </source>
</reference>
<protein>
    <recommendedName>
        <fullName evidence="10">tRNA dimethylallyltransferase</fullName>
        <ecNumber evidence="10">2.5.1.75</ecNumber>
    </recommendedName>
    <alternativeName>
        <fullName evidence="10">Dimethylallyl diphosphate:tRNA dimethylallyltransferase</fullName>
        <shortName evidence="10">DMAPP:tRNA dimethylallyltransferase</shortName>
        <shortName evidence="10">DMATase</shortName>
    </alternativeName>
    <alternativeName>
        <fullName evidence="10">Isopentenyl-diphosphate:tRNA isopentenyltransferase</fullName>
        <shortName evidence="10">IPP transferase</shortName>
        <shortName evidence="10">IPPT</shortName>
        <shortName evidence="10">IPTase</shortName>
    </alternativeName>
</protein>
<dbReference type="GO" id="GO:0052381">
    <property type="term" value="F:tRNA dimethylallyltransferase activity"/>
    <property type="evidence" value="ECO:0007669"/>
    <property type="project" value="UniProtKB-UniRule"/>
</dbReference>
<evidence type="ECO:0000256" key="12">
    <source>
        <dbReference type="RuleBase" id="RU003784"/>
    </source>
</evidence>
<name>A0A833MYS3_9HYPH</name>
<keyword evidence="5 10" id="KW-0819">tRNA processing</keyword>
<feature type="site" description="Interaction with substrate tRNA" evidence="10">
    <location>
        <position position="131"/>
    </location>
</feature>
<dbReference type="EMBL" id="WEKV01000010">
    <property type="protein sequence ID" value="KAB7784616.1"/>
    <property type="molecule type" value="Genomic_DNA"/>
</dbReference>
<dbReference type="SUPFAM" id="SSF52540">
    <property type="entry name" value="P-loop containing nucleoside triphosphate hydrolases"/>
    <property type="match status" value="2"/>
</dbReference>
<comment type="caution">
    <text evidence="14">The sequence shown here is derived from an EMBL/GenBank/DDBJ whole genome shotgun (WGS) entry which is preliminary data.</text>
</comment>
<evidence type="ECO:0000256" key="4">
    <source>
        <dbReference type="ARBA" id="ARBA00022679"/>
    </source>
</evidence>
<dbReference type="InterPro" id="IPR039657">
    <property type="entry name" value="Dimethylallyltransferase"/>
</dbReference>
<dbReference type="NCBIfam" id="TIGR00174">
    <property type="entry name" value="miaA"/>
    <property type="match status" value="1"/>
</dbReference>
<comment type="caution">
    <text evidence="10">Lacks conserved residue(s) required for the propagation of feature annotation.</text>
</comment>
<comment type="subunit">
    <text evidence="10">Monomer.</text>
</comment>
<evidence type="ECO:0000256" key="9">
    <source>
        <dbReference type="ARBA" id="ARBA00049563"/>
    </source>
</evidence>
<comment type="cofactor">
    <cofactor evidence="1 10">
        <name>Mg(2+)</name>
        <dbReference type="ChEBI" id="CHEBI:18420"/>
    </cofactor>
</comment>
<evidence type="ECO:0000256" key="8">
    <source>
        <dbReference type="ARBA" id="ARBA00022842"/>
    </source>
</evidence>
<feature type="site" description="Interaction with substrate tRNA" evidence="10">
    <location>
        <position position="109"/>
    </location>
</feature>
<sequence>MRSSDGQEAGRPAAILIAGPTASGKSALGLRIARAFGGTVINTDSMQVYADLRVLSARPTADEEAEAPHRLYGSVDGAVNFSVGHFQRQAAAILSEMALHQLPVFVGGTGLYFRSLEDGISDLPEVPEPIRQQIRAEAEDRPTEALHATLTLRDPETAQRLRPSDRMRVMRALEIFAATGRSIGSFQETRVPGPLAGRPLLKVFLSPERETLRRRIDARFVTMMEGGALDEVAALRDRRLDPLLPVMRAHGVPGLIAHLDGALSREEAVQRGQGDTRRYAKRQFTWFRHQMGAEWHWTTPEAAWSLAEALLSAPVGR</sequence>
<dbReference type="RefSeq" id="WP_152277219.1">
    <property type="nucleotide sequence ID" value="NZ_WEKV01000010.1"/>
</dbReference>
<evidence type="ECO:0000313" key="15">
    <source>
        <dbReference type="Proteomes" id="UP000469949"/>
    </source>
</evidence>
<evidence type="ECO:0000256" key="13">
    <source>
        <dbReference type="RuleBase" id="RU003785"/>
    </source>
</evidence>
<comment type="function">
    <text evidence="2 10 12">Catalyzes the transfer of a dimethylallyl group onto the adenine at position 37 in tRNAs that read codons beginning with uridine, leading to the formation of N6-(dimethylallyl)adenosine (i(6)A).</text>
</comment>
<organism evidence="14 15">
    <name type="scientific">Methylorubrum populi</name>
    <dbReference type="NCBI Taxonomy" id="223967"/>
    <lineage>
        <taxon>Bacteria</taxon>
        <taxon>Pseudomonadati</taxon>
        <taxon>Pseudomonadota</taxon>
        <taxon>Alphaproteobacteria</taxon>
        <taxon>Hyphomicrobiales</taxon>
        <taxon>Methylobacteriaceae</taxon>
        <taxon>Methylorubrum</taxon>
    </lineage>
</organism>
<keyword evidence="8 10" id="KW-0460">Magnesium</keyword>
<gene>
    <name evidence="10" type="primary">miaA</name>
    <name evidence="14" type="ORF">F8B43_2649</name>
</gene>
<dbReference type="InterPro" id="IPR018022">
    <property type="entry name" value="IPT"/>
</dbReference>
<dbReference type="Gene3D" id="3.40.50.300">
    <property type="entry name" value="P-loop containing nucleotide triphosphate hydrolases"/>
    <property type="match status" value="1"/>
</dbReference>
<evidence type="ECO:0000256" key="3">
    <source>
        <dbReference type="ARBA" id="ARBA00005842"/>
    </source>
</evidence>
<feature type="binding site" evidence="10">
    <location>
        <begin position="19"/>
        <end position="26"/>
    </location>
    <ligand>
        <name>ATP</name>
        <dbReference type="ChEBI" id="CHEBI:30616"/>
    </ligand>
</feature>
<dbReference type="PANTHER" id="PTHR11088">
    <property type="entry name" value="TRNA DIMETHYLALLYLTRANSFERASE"/>
    <property type="match status" value="1"/>
</dbReference>
<feature type="region of interest" description="Interaction with substrate tRNA" evidence="10">
    <location>
        <begin position="44"/>
        <end position="47"/>
    </location>
</feature>
<evidence type="ECO:0000256" key="2">
    <source>
        <dbReference type="ARBA" id="ARBA00003213"/>
    </source>
</evidence>
<keyword evidence="6 10" id="KW-0547">Nucleotide-binding</keyword>
<dbReference type="PANTHER" id="PTHR11088:SF60">
    <property type="entry name" value="TRNA DIMETHYLALLYLTRANSFERASE"/>
    <property type="match status" value="1"/>
</dbReference>
<comment type="similarity">
    <text evidence="3 10 13">Belongs to the IPP transferase family.</text>
</comment>
<dbReference type="GO" id="GO:0006400">
    <property type="term" value="P:tRNA modification"/>
    <property type="evidence" value="ECO:0007669"/>
    <property type="project" value="TreeGrafter"/>
</dbReference>
<dbReference type="InterPro" id="IPR027417">
    <property type="entry name" value="P-loop_NTPase"/>
</dbReference>
<keyword evidence="7 10" id="KW-0067">ATP-binding</keyword>
<accession>A0A833MYS3</accession>
<evidence type="ECO:0000313" key="14">
    <source>
        <dbReference type="EMBL" id="KAB7784616.1"/>
    </source>
</evidence>
<evidence type="ECO:0000256" key="7">
    <source>
        <dbReference type="ARBA" id="ARBA00022840"/>
    </source>
</evidence>